<reference evidence="2" key="1">
    <citation type="journal article" date="2020" name="Nature">
        <title>Giant virus diversity and host interactions through global metagenomics.</title>
        <authorList>
            <person name="Schulz F."/>
            <person name="Roux S."/>
            <person name="Paez-Espino D."/>
            <person name="Jungbluth S."/>
            <person name="Walsh D.A."/>
            <person name="Denef V.J."/>
            <person name="McMahon K.D."/>
            <person name="Konstantinidis K.T."/>
            <person name="Eloe-Fadrosh E.A."/>
            <person name="Kyrpides N.C."/>
            <person name="Woyke T."/>
        </authorList>
    </citation>
    <scope>NUCLEOTIDE SEQUENCE</scope>
    <source>
        <strain evidence="2">GVMAG-M-3300027736-24</strain>
    </source>
</reference>
<dbReference type="Gene3D" id="3.40.50.300">
    <property type="entry name" value="P-loop containing nucleotide triphosphate hydrolases"/>
    <property type="match status" value="2"/>
</dbReference>
<keyword evidence="1" id="KW-0175">Coiled coil</keyword>
<sequence>MFGLTLNLIFKEKNDLFLIDFIIQIDTMQITLKNFRCYENSTFDFGKNGIILLSGASGQGKTTILMGIHFALFGTGTKIITFGKTTCSVTLLFDDMTITRTKKPNRLVLNDIYEDESAQNIINKRFGNTFNTVGYICQNAQDSFIMMSPIEKLGFIEKFAFQDIDICQMMKRCKDLIKERHETLIKTTAQFETASNMIEQLKQPDKVLFPIKCSKKNKDIAISNEIVKCKNTNTFLHKNKKKLDILQTELTSLEILNALVQSKEEGLNLVIKKLLTLSIQKDNICYEGDEKLLEYEEQLLLIILQRDLAILKNRYNEDVNRLQLMKEEELNNKCKKMLEITKIIWVKYTEDECKNIINENKQIIKDLEKLNELNAKLDSFKINEEELILNKFNLAKYNTDIESKKKLLEKLKIQKEVFKCPSCFTHLKLQNNNLCIYNLEIDENSKLEDTKDEIFILQKKISSLESCILNQTNKLDQYKQIEKLIFNIKEQYEALPVCDEIKHDLEYIKNYMTSQQELNKEFNTLKNEKNNKKYSFTVMSFEKQIVQQDQHIKEIELTNKQVNNNFNEELLRCNIITQKQNKENLELIKNNINTLKKEKCNYEKQITDYKNNHITKYSRLIDVCNIKDELNIVMLEKKNLELKKITHEKNVQDIEKYQLYKKDKNTYDIWVNKINLLKTEEFECRKLYAASTLLKEKILEAESIAMINIISSINTHATVYLEYFFPDNPISVKLVTFKETKKGKTIKKKPQINLEIEYKGMEADINMLSGGELSRIILAFSLALGEMFNTPMMLLDECTSSLDQELTTVVMDGIRENFSGNIVIIIAHQCITGMFDKVIKI</sequence>
<name>A0A6C0JNB1_9ZZZZ</name>
<evidence type="ECO:0000313" key="2">
    <source>
        <dbReference type="EMBL" id="QHU05937.1"/>
    </source>
</evidence>
<evidence type="ECO:0000256" key="1">
    <source>
        <dbReference type="SAM" id="Coils"/>
    </source>
</evidence>
<dbReference type="EMBL" id="MN740428">
    <property type="protein sequence ID" value="QHU05937.1"/>
    <property type="molecule type" value="Genomic_DNA"/>
</dbReference>
<dbReference type="InterPro" id="IPR027417">
    <property type="entry name" value="P-loop_NTPase"/>
</dbReference>
<feature type="coiled-coil region" evidence="1">
    <location>
        <begin position="308"/>
        <end position="414"/>
    </location>
</feature>
<proteinExistence type="predicted"/>
<dbReference type="SUPFAM" id="SSF52540">
    <property type="entry name" value="P-loop containing nucleoside triphosphate hydrolases"/>
    <property type="match status" value="1"/>
</dbReference>
<dbReference type="PANTHER" id="PTHR32114:SF2">
    <property type="entry name" value="ABC TRANSPORTER ABCH.3"/>
    <property type="match status" value="1"/>
</dbReference>
<dbReference type="PANTHER" id="PTHR32114">
    <property type="entry name" value="ABC TRANSPORTER ABCH.3"/>
    <property type="match status" value="1"/>
</dbReference>
<evidence type="ECO:0008006" key="3">
    <source>
        <dbReference type="Google" id="ProtNLM"/>
    </source>
</evidence>
<organism evidence="2">
    <name type="scientific">viral metagenome</name>
    <dbReference type="NCBI Taxonomy" id="1070528"/>
    <lineage>
        <taxon>unclassified sequences</taxon>
        <taxon>metagenomes</taxon>
        <taxon>organismal metagenomes</taxon>
    </lineage>
</organism>
<accession>A0A6C0JNB1</accession>
<protein>
    <recommendedName>
        <fullName evidence="3">Rad50/SbcC-type AAA domain-containing protein</fullName>
    </recommendedName>
</protein>
<dbReference type="AlphaFoldDB" id="A0A6C0JNB1"/>